<proteinExistence type="predicted"/>
<feature type="signal peptide" evidence="1">
    <location>
        <begin position="1"/>
        <end position="25"/>
    </location>
</feature>
<keyword evidence="1" id="KW-0732">Signal</keyword>
<name>A0ABM1E5M0_PRICU</name>
<reference evidence="3" key="1">
    <citation type="submission" date="2025-08" db="UniProtKB">
        <authorList>
            <consortium name="RefSeq"/>
        </authorList>
    </citation>
    <scope>IDENTIFICATION</scope>
</reference>
<gene>
    <name evidence="3" type="primary">LOC106809061</name>
</gene>
<dbReference type="Proteomes" id="UP000695022">
    <property type="component" value="Unplaced"/>
</dbReference>
<evidence type="ECO:0000313" key="3">
    <source>
        <dbReference type="RefSeq" id="XP_014667491.1"/>
    </source>
</evidence>
<protein>
    <submittedName>
        <fullName evidence="3">Uncharacterized protein LOC106809061</fullName>
    </submittedName>
</protein>
<dbReference type="GeneID" id="106809061"/>
<feature type="chain" id="PRO_5046453865" evidence="1">
    <location>
        <begin position="26"/>
        <end position="129"/>
    </location>
</feature>
<evidence type="ECO:0000313" key="2">
    <source>
        <dbReference type="Proteomes" id="UP000695022"/>
    </source>
</evidence>
<accession>A0ABM1E5M0</accession>
<organism evidence="2 3">
    <name type="scientific">Priapulus caudatus</name>
    <name type="common">Priapulid worm</name>
    <dbReference type="NCBI Taxonomy" id="37621"/>
    <lineage>
        <taxon>Eukaryota</taxon>
        <taxon>Metazoa</taxon>
        <taxon>Ecdysozoa</taxon>
        <taxon>Scalidophora</taxon>
        <taxon>Priapulida</taxon>
        <taxon>Priapulimorpha</taxon>
        <taxon>Priapulimorphida</taxon>
        <taxon>Priapulidae</taxon>
        <taxon>Priapulus</taxon>
    </lineage>
</organism>
<sequence length="129" mass="15121">MTFYVRVSVCIFVFFAACVLPMIRGEDMHKYVGVARCRAECVDKLIPESNIGDEACMNDQSCFMCWETCSMLYMDYQVWGMMCKVPELCYEGCQVSCRFSRRARASRRNICRHRTSTNSQFRWRTPILS</sequence>
<evidence type="ECO:0000256" key="1">
    <source>
        <dbReference type="SAM" id="SignalP"/>
    </source>
</evidence>
<keyword evidence="2" id="KW-1185">Reference proteome</keyword>
<dbReference type="PROSITE" id="PS51257">
    <property type="entry name" value="PROKAR_LIPOPROTEIN"/>
    <property type="match status" value="1"/>
</dbReference>
<dbReference type="RefSeq" id="XP_014667491.1">
    <property type="nucleotide sequence ID" value="XM_014812005.1"/>
</dbReference>